<dbReference type="KEGG" id="cld:CLSPO_c23090"/>
<feature type="domain" description="AMP-dependent synthetase/ligase" evidence="3">
    <location>
        <begin position="30"/>
        <end position="393"/>
    </location>
</feature>
<dbReference type="PANTHER" id="PTHR43201">
    <property type="entry name" value="ACYL-COA SYNTHETASE"/>
    <property type="match status" value="1"/>
</dbReference>
<dbReference type="EMBL" id="CP009225">
    <property type="protein sequence ID" value="AKC63029.1"/>
    <property type="molecule type" value="Genomic_DNA"/>
</dbReference>
<gene>
    <name evidence="5" type="primary">dhbE</name>
    <name evidence="5" type="ORF">CLSPO_c23090</name>
    <name evidence="7" type="ORF">CRX47_08070</name>
    <name evidence="6" type="ORF">FDF70_09925</name>
</gene>
<proteinExistence type="inferred from homology"/>
<reference evidence="5" key="1">
    <citation type="submission" date="2014-08" db="EMBL/GenBank/DDBJ databases">
        <authorList>
            <person name="Kubiak A."/>
            <person name="Poehlein A."/>
            <person name="Daniel R."/>
            <person name="Minton N.P."/>
        </authorList>
    </citation>
    <scope>NUCLEOTIDE SEQUENCE</scope>
    <source>
        <strain evidence="5">NCIMB 10696</strain>
    </source>
</reference>
<evidence type="ECO:0000313" key="9">
    <source>
        <dbReference type="Proteomes" id="UP000223854"/>
    </source>
</evidence>
<dbReference type="PROSITE" id="PS00455">
    <property type="entry name" value="AMP_BINDING"/>
    <property type="match status" value="1"/>
</dbReference>
<reference evidence="7 9" key="3">
    <citation type="submission" date="2017-09" db="EMBL/GenBank/DDBJ databases">
        <title>FDA dAtabase for Regulatory Grade micrObial Sequences (FDA-ARGOS): Supporting development and validation of Infectious Disease Dx tests.</title>
        <authorList>
            <person name="Kerrigan L."/>
            <person name="Long C."/>
            <person name="Tallon L.J."/>
            <person name="Sadzewicz L."/>
            <person name="Ott S."/>
            <person name="Zhao X."/>
            <person name="Nagaraj S."/>
            <person name="Vavikolanu K."/>
            <person name="Aluvathingal J."/>
            <person name="Nadendla S."/>
            <person name="Sichtig H."/>
        </authorList>
    </citation>
    <scope>NUCLEOTIDE SEQUENCE [LARGE SCALE GENOMIC DNA]</scope>
    <source>
        <strain evidence="7 9">FDAARGOS_423</strain>
    </source>
</reference>
<evidence type="ECO:0000259" key="3">
    <source>
        <dbReference type="Pfam" id="PF00501"/>
    </source>
</evidence>
<dbReference type="InterPro" id="IPR020845">
    <property type="entry name" value="AMP-binding_CS"/>
</dbReference>
<dbReference type="Gene3D" id="3.30.300.30">
    <property type="match status" value="1"/>
</dbReference>
<dbReference type="Gene3D" id="2.30.38.10">
    <property type="entry name" value="Luciferase, Domain 3"/>
    <property type="match status" value="1"/>
</dbReference>
<dbReference type="EMBL" id="PDLH01000007">
    <property type="protein sequence ID" value="PHG99810.1"/>
    <property type="molecule type" value="Genomic_DNA"/>
</dbReference>
<dbReference type="InterPro" id="IPR000873">
    <property type="entry name" value="AMP-dep_synth/lig_dom"/>
</dbReference>
<protein>
    <submittedName>
        <fullName evidence="6">(2,3-dihydroxybenzoyl)adenylate synthase</fullName>
    </submittedName>
    <submittedName>
        <fullName evidence="5">2,3-dihydroxybenzoate-AMP ligase DhbE</fullName>
        <ecNumber evidence="5">6.3.2.-</ecNumber>
    </submittedName>
</protein>
<dbReference type="Pfam" id="PF00501">
    <property type="entry name" value="AMP-binding"/>
    <property type="match status" value="1"/>
</dbReference>
<dbReference type="PANTHER" id="PTHR43201:SF5">
    <property type="entry name" value="MEDIUM-CHAIN ACYL-COA LIGASE ACSF2, MITOCHONDRIAL"/>
    <property type="match status" value="1"/>
</dbReference>
<evidence type="ECO:0000313" key="5">
    <source>
        <dbReference type="EMBL" id="AKC63029.1"/>
    </source>
</evidence>
<keyword evidence="2 5" id="KW-0436">Ligase</keyword>
<evidence type="ECO:0000256" key="2">
    <source>
        <dbReference type="ARBA" id="ARBA00022598"/>
    </source>
</evidence>
<dbReference type="EMBL" id="SXCS01000005">
    <property type="protein sequence ID" value="NFR61798.1"/>
    <property type="molecule type" value="Genomic_DNA"/>
</dbReference>
<organism evidence="5 8">
    <name type="scientific">Clostridium sporogenes</name>
    <dbReference type="NCBI Taxonomy" id="1509"/>
    <lineage>
        <taxon>Bacteria</taxon>
        <taxon>Bacillati</taxon>
        <taxon>Bacillota</taxon>
        <taxon>Clostridia</taxon>
        <taxon>Eubacteriales</taxon>
        <taxon>Clostridiaceae</taxon>
        <taxon>Clostridium</taxon>
    </lineage>
</organism>
<evidence type="ECO:0000313" key="8">
    <source>
        <dbReference type="Proteomes" id="UP000033052"/>
    </source>
</evidence>
<keyword evidence="9" id="KW-1185">Reference proteome</keyword>
<reference evidence="5 8" key="2">
    <citation type="journal article" date="2015" name="PLoS ONE">
        <title>A universal mariner transposon system for forward genetic studies in the genus clostridium.</title>
        <authorList>
            <person name="Zhang Y."/>
            <person name="Grosse-Honebrink A."/>
            <person name="Minton N.P."/>
        </authorList>
    </citation>
    <scope>NUCLEOTIDE SEQUENCE [LARGE SCALE GENOMIC DNA]</scope>
    <source>
        <strain evidence="5 8">NCIMB 10696</strain>
    </source>
</reference>
<dbReference type="Proteomes" id="UP000486601">
    <property type="component" value="Unassembled WGS sequence"/>
</dbReference>
<evidence type="ECO:0000313" key="6">
    <source>
        <dbReference type="EMBL" id="NFR61798.1"/>
    </source>
</evidence>
<evidence type="ECO:0000259" key="4">
    <source>
        <dbReference type="Pfam" id="PF13193"/>
    </source>
</evidence>
<accession>A0A7U4LNN6</accession>
<dbReference type="Proteomes" id="UP000033052">
    <property type="component" value="Chromosome"/>
</dbReference>
<evidence type="ECO:0000313" key="7">
    <source>
        <dbReference type="EMBL" id="PHG99810.1"/>
    </source>
</evidence>
<name>A0A7U4LNN6_CLOSG</name>
<comment type="similarity">
    <text evidence="1">Belongs to the ATP-dependent AMP-binding enzyme family.</text>
</comment>
<feature type="domain" description="AMP-binding enzyme C-terminal" evidence="4">
    <location>
        <begin position="444"/>
        <end position="519"/>
    </location>
</feature>
<reference evidence="6 10" key="4">
    <citation type="submission" date="2019-04" db="EMBL/GenBank/DDBJ databases">
        <title>Genome sequencing of Clostridium botulinum Groups I-IV and Clostridium butyricum.</title>
        <authorList>
            <person name="Brunt J."/>
            <person name="Van Vliet A.H.M."/>
            <person name="Stringer S.C."/>
            <person name="Carter A.T."/>
            <person name="Peck M.W."/>
        </authorList>
    </citation>
    <scope>NUCLEOTIDE SEQUENCE [LARGE SCALE GENOMIC DNA]</scope>
    <source>
        <strain evidence="6 10">IFR 18/108</strain>
    </source>
</reference>
<evidence type="ECO:0000256" key="1">
    <source>
        <dbReference type="ARBA" id="ARBA00006432"/>
    </source>
</evidence>
<evidence type="ECO:0000313" key="10">
    <source>
        <dbReference type="Proteomes" id="UP000486601"/>
    </source>
</evidence>
<dbReference type="SUPFAM" id="SSF56801">
    <property type="entry name" value="Acetyl-CoA synthetase-like"/>
    <property type="match status" value="1"/>
</dbReference>
<dbReference type="AlphaFoldDB" id="A0A7U4LNN6"/>
<dbReference type="EC" id="6.3.2.-" evidence="5"/>
<dbReference type="RefSeq" id="WP_033060088.1">
    <property type="nucleotide sequence ID" value="NZ_CBCRVC010000004.1"/>
</dbReference>
<dbReference type="Pfam" id="PF13193">
    <property type="entry name" value="AMP-binding_C"/>
    <property type="match status" value="1"/>
</dbReference>
<dbReference type="InterPro" id="IPR025110">
    <property type="entry name" value="AMP-bd_C"/>
</dbReference>
<dbReference type="GeneID" id="92938997"/>
<dbReference type="GO" id="GO:0006631">
    <property type="term" value="P:fatty acid metabolic process"/>
    <property type="evidence" value="ECO:0007669"/>
    <property type="project" value="TreeGrafter"/>
</dbReference>
<dbReference type="InterPro" id="IPR045851">
    <property type="entry name" value="AMP-bd_C_sf"/>
</dbReference>
<dbReference type="Gene3D" id="3.40.50.980">
    <property type="match status" value="2"/>
</dbReference>
<sequence length="535" mass="60538">MDNNLKIKLEKYYDKHAWRKITLGQALVNWSKKYKDTIAISDNGKEFSYEQLNEEANKFAYGFKEQGFKKGDKVVLQIPNSWEFVAISFAFFKLGVIPIMALPAHRETELKGIFKTSEAIAYIIKDRYLGFNYREMARNLSKQLPTLDKVFVIGDSEEFISFENIKKENTSEFNDKNIGYKEVGLLLLSGGTTGIPKLIPRRHTDYLYVAEKAAKKCKLTSSSVYLAALPMAHNFPLGCPGVLGTLSVGGKVVICRNTSPDEIIPLIEKEQVTITGLVPAMASMCMEFLEYDDAYDLSTLKVLQIGGSVLDPSIAEKIQKTFGCKLQQIFGIAEGLICCTDLEDSDETIYHNQGKPISEYDEVLIVDENEKEVNEEEFGELIVKGPYTIYGYYNLPEVNKICISEKGYFKTGDKARKMKDGNYQIVGRLKELINRAGEKIMPSEIEELLLKHKDIKEVQVVGVKDIKLGERICVFILEDEKKLSLKDIRTFLSDLGTATYKLADQLLYIKNWPLTSVGKIDKNKLKIIGMNENKN</sequence>
<dbReference type="Proteomes" id="UP000223854">
    <property type="component" value="Unassembled WGS sequence"/>
</dbReference>
<dbReference type="GO" id="GO:0031956">
    <property type="term" value="F:medium-chain fatty acid-CoA ligase activity"/>
    <property type="evidence" value="ECO:0007669"/>
    <property type="project" value="TreeGrafter"/>
</dbReference>